<dbReference type="OrthoDB" id="195863at2"/>
<dbReference type="PANTHER" id="PTHR44520">
    <property type="entry name" value="RESPONSE REGULATOR RCP1-RELATED"/>
    <property type="match status" value="1"/>
</dbReference>
<evidence type="ECO:0000256" key="1">
    <source>
        <dbReference type="PROSITE-ProRule" id="PRU00169"/>
    </source>
</evidence>
<dbReference type="PANTHER" id="PTHR44520:SF1">
    <property type="entry name" value="TWO-COMPONENT SYSTEM REGULATORY PROTEIN"/>
    <property type="match status" value="1"/>
</dbReference>
<dbReference type="CDD" id="cd17557">
    <property type="entry name" value="REC_Rcp-like"/>
    <property type="match status" value="1"/>
</dbReference>
<dbReference type="Proteomes" id="UP000003688">
    <property type="component" value="Unassembled WGS sequence"/>
</dbReference>
<dbReference type="AlphaFoldDB" id="B9XQ93"/>
<name>B9XQ93_PEDPL</name>
<feature type="modified residue" description="4-aspartylphosphate" evidence="1">
    <location>
        <position position="66"/>
    </location>
</feature>
<feature type="domain" description="Response regulatory" evidence="2">
    <location>
        <begin position="5"/>
        <end position="133"/>
    </location>
</feature>
<dbReference type="SMART" id="SM00448">
    <property type="entry name" value="REC"/>
    <property type="match status" value="1"/>
</dbReference>
<proteinExistence type="predicted"/>
<evidence type="ECO:0000313" key="3">
    <source>
        <dbReference type="EMBL" id="EEF58011.1"/>
    </source>
</evidence>
<reference evidence="3 4" key="1">
    <citation type="journal article" date="2011" name="J. Bacteriol.">
        <title>Genome sequence of 'Pedosphaera parvula' Ellin514, an aerobic Verrucomicrobial isolate from pasture soil.</title>
        <authorList>
            <person name="Kant R."/>
            <person name="van Passel M.W."/>
            <person name="Sangwan P."/>
            <person name="Palva A."/>
            <person name="Lucas S."/>
            <person name="Copeland A."/>
            <person name="Lapidus A."/>
            <person name="Glavina Del Rio T."/>
            <person name="Dalin E."/>
            <person name="Tice H."/>
            <person name="Bruce D."/>
            <person name="Goodwin L."/>
            <person name="Pitluck S."/>
            <person name="Chertkov O."/>
            <person name="Larimer F.W."/>
            <person name="Land M.L."/>
            <person name="Hauser L."/>
            <person name="Brettin T.S."/>
            <person name="Detter J.C."/>
            <person name="Han S."/>
            <person name="de Vos W.M."/>
            <person name="Janssen P.H."/>
            <person name="Smidt H."/>
        </authorList>
    </citation>
    <scope>NUCLEOTIDE SEQUENCE [LARGE SCALE GENOMIC DNA]</scope>
    <source>
        <strain evidence="3 4">Ellin514</strain>
    </source>
</reference>
<dbReference type="InterPro" id="IPR001789">
    <property type="entry name" value="Sig_transdc_resp-reg_receiver"/>
</dbReference>
<dbReference type="SUPFAM" id="SSF52172">
    <property type="entry name" value="CheY-like"/>
    <property type="match status" value="1"/>
</dbReference>
<evidence type="ECO:0000259" key="2">
    <source>
        <dbReference type="PROSITE" id="PS50110"/>
    </source>
</evidence>
<organism evidence="3 4">
    <name type="scientific">Pedosphaera parvula (strain Ellin514)</name>
    <dbReference type="NCBI Taxonomy" id="320771"/>
    <lineage>
        <taxon>Bacteria</taxon>
        <taxon>Pseudomonadati</taxon>
        <taxon>Verrucomicrobiota</taxon>
        <taxon>Pedosphaerae</taxon>
        <taxon>Pedosphaerales</taxon>
        <taxon>Pedosphaeraceae</taxon>
        <taxon>Pedosphaera</taxon>
    </lineage>
</organism>
<dbReference type="InterPro" id="IPR011006">
    <property type="entry name" value="CheY-like_superfamily"/>
</dbReference>
<dbReference type="InterPro" id="IPR052893">
    <property type="entry name" value="TCS_response_regulator"/>
</dbReference>
<keyword evidence="1" id="KW-0597">Phosphoprotein</keyword>
<dbReference type="EMBL" id="ABOX02000052">
    <property type="protein sequence ID" value="EEF58011.1"/>
    <property type="molecule type" value="Genomic_DNA"/>
</dbReference>
<dbReference type="RefSeq" id="WP_007417979.1">
    <property type="nucleotide sequence ID" value="NZ_ABOX02000052.1"/>
</dbReference>
<dbReference type="GO" id="GO:0000160">
    <property type="term" value="P:phosphorelay signal transduction system"/>
    <property type="evidence" value="ECO:0007669"/>
    <property type="project" value="InterPro"/>
</dbReference>
<sequence>MENNYILLVEDNRNDEILARRALQKNSINNPLFVAHDGVEAIEFLMGTGSYSHRDARQLPALVLLDLKLPRMDGLEVLRQLRSHELTRRLPVVVLTSSDEEQDVKRSYELGVNNYIRKPVDFNEFVETVRQLSLYWLQFSDKVMINNKER</sequence>
<gene>
    <name evidence="3" type="ORF">Cflav_PD0976</name>
</gene>
<comment type="caution">
    <text evidence="3">The sequence shown here is derived from an EMBL/GenBank/DDBJ whole genome shotgun (WGS) entry which is preliminary data.</text>
</comment>
<dbReference type="Gene3D" id="3.40.50.2300">
    <property type="match status" value="1"/>
</dbReference>
<keyword evidence="4" id="KW-1185">Reference proteome</keyword>
<accession>B9XQ93</accession>
<dbReference type="PROSITE" id="PS50110">
    <property type="entry name" value="RESPONSE_REGULATORY"/>
    <property type="match status" value="1"/>
</dbReference>
<protein>
    <submittedName>
        <fullName evidence="3">Response regulator receiver protein</fullName>
    </submittedName>
</protein>
<dbReference type="STRING" id="320771.Cflav_PD0976"/>
<dbReference type="Pfam" id="PF00072">
    <property type="entry name" value="Response_reg"/>
    <property type="match status" value="1"/>
</dbReference>
<evidence type="ECO:0000313" key="4">
    <source>
        <dbReference type="Proteomes" id="UP000003688"/>
    </source>
</evidence>